<protein>
    <submittedName>
        <fullName evidence="1">Uncharacterized protein</fullName>
    </submittedName>
</protein>
<gene>
    <name evidence="1" type="ORF">JYE49_09600</name>
</gene>
<dbReference type="Proteomes" id="UP000682782">
    <property type="component" value="Chromosome"/>
</dbReference>
<proteinExistence type="predicted"/>
<name>A0AC61MVA2_9FIRM</name>
<evidence type="ECO:0000313" key="2">
    <source>
        <dbReference type="Proteomes" id="UP000682782"/>
    </source>
</evidence>
<keyword evidence="2" id="KW-1185">Reference proteome</keyword>
<sequence>MSKQKQEIIVMAKRMFKHACAFMDCTYFCHTEIKGSGFNMTQFLGIPDIVLSCFSCEVYLKSLLLLQGESIDDVRKMKHHIQSLWDRYEQVDPVSAQSFLHIFEEFGSKSYFDEAIMIIDNNFQDVRYLYEDVEGNTKSNRTFLLYFCRCLREFCCYKIHGCSWDDFVKAGCNW</sequence>
<accession>A0AC61MVA2</accession>
<reference evidence="1" key="1">
    <citation type="submission" date="2021-01" db="EMBL/GenBank/DDBJ databases">
        <title>Complete genome sequence of Clostridiales bacterium R-7.</title>
        <authorList>
            <person name="Mahoney-Kurpe S.C."/>
            <person name="Palevich N."/>
            <person name="Koike S."/>
            <person name="Moon C.D."/>
            <person name="Attwood G.T."/>
        </authorList>
    </citation>
    <scope>NUCLEOTIDE SEQUENCE</scope>
    <source>
        <strain evidence="1">R-7</strain>
    </source>
</reference>
<dbReference type="EMBL" id="CP068393">
    <property type="protein sequence ID" value="QUC66122.1"/>
    <property type="molecule type" value="Genomic_DNA"/>
</dbReference>
<evidence type="ECO:0000313" key="1">
    <source>
        <dbReference type="EMBL" id="QUC66122.1"/>
    </source>
</evidence>
<organism evidence="1 2">
    <name type="scientific">Aristaeella hokkaidonensis</name>
    <dbReference type="NCBI Taxonomy" id="3046382"/>
    <lineage>
        <taxon>Bacteria</taxon>
        <taxon>Bacillati</taxon>
        <taxon>Bacillota</taxon>
        <taxon>Clostridia</taxon>
        <taxon>Eubacteriales</taxon>
        <taxon>Aristaeellaceae</taxon>
        <taxon>Aristaeella</taxon>
    </lineage>
</organism>